<dbReference type="InterPro" id="IPR041583">
    <property type="entry name" value="TetR_C_31"/>
</dbReference>
<feature type="DNA-binding region" description="H-T-H motif" evidence="2">
    <location>
        <begin position="25"/>
        <end position="44"/>
    </location>
</feature>
<gene>
    <name evidence="4" type="ORF">CLV71_105392</name>
</gene>
<protein>
    <submittedName>
        <fullName evidence="4">TetR family transcriptional regulator</fullName>
    </submittedName>
</protein>
<keyword evidence="5" id="KW-1185">Reference proteome</keyword>
<evidence type="ECO:0000256" key="1">
    <source>
        <dbReference type="ARBA" id="ARBA00023125"/>
    </source>
</evidence>
<proteinExistence type="predicted"/>
<dbReference type="Gene3D" id="1.10.357.10">
    <property type="entry name" value="Tetracycline Repressor, domain 2"/>
    <property type="match status" value="1"/>
</dbReference>
<dbReference type="PROSITE" id="PS50977">
    <property type="entry name" value="HTH_TETR_2"/>
    <property type="match status" value="1"/>
</dbReference>
<evidence type="ECO:0000313" key="5">
    <source>
        <dbReference type="Proteomes" id="UP000294927"/>
    </source>
</evidence>
<dbReference type="EMBL" id="SOCP01000005">
    <property type="protein sequence ID" value="TDV52260.1"/>
    <property type="molecule type" value="Genomic_DNA"/>
</dbReference>
<comment type="caution">
    <text evidence="4">The sequence shown here is derived from an EMBL/GenBank/DDBJ whole genome shotgun (WGS) entry which is preliminary data.</text>
</comment>
<evidence type="ECO:0000259" key="3">
    <source>
        <dbReference type="PROSITE" id="PS50977"/>
    </source>
</evidence>
<dbReference type="SUPFAM" id="SSF46689">
    <property type="entry name" value="Homeodomain-like"/>
    <property type="match status" value="1"/>
</dbReference>
<evidence type="ECO:0000313" key="4">
    <source>
        <dbReference type="EMBL" id="TDV52260.1"/>
    </source>
</evidence>
<accession>A0A4R7VR57</accession>
<dbReference type="Proteomes" id="UP000294927">
    <property type="component" value="Unassembled WGS sequence"/>
</dbReference>
<name>A0A4R7VR57_9PSEU</name>
<dbReference type="GO" id="GO:0003677">
    <property type="term" value="F:DNA binding"/>
    <property type="evidence" value="ECO:0007669"/>
    <property type="project" value="UniProtKB-UniRule"/>
</dbReference>
<evidence type="ECO:0000256" key="2">
    <source>
        <dbReference type="PROSITE-ProRule" id="PRU00335"/>
    </source>
</evidence>
<keyword evidence="1 2" id="KW-0238">DNA-binding</keyword>
<dbReference type="RefSeq" id="WP_133903643.1">
    <property type="nucleotide sequence ID" value="NZ_SOCP01000005.1"/>
</dbReference>
<dbReference type="InterPro" id="IPR009057">
    <property type="entry name" value="Homeodomain-like_sf"/>
</dbReference>
<dbReference type="InterPro" id="IPR001647">
    <property type="entry name" value="HTH_TetR"/>
</dbReference>
<dbReference type="Pfam" id="PF17940">
    <property type="entry name" value="TetR_C_31"/>
    <property type="match status" value="1"/>
</dbReference>
<dbReference type="AlphaFoldDB" id="A0A4R7VR57"/>
<organism evidence="4 5">
    <name type="scientific">Actinophytocola oryzae</name>
    <dbReference type="NCBI Taxonomy" id="502181"/>
    <lineage>
        <taxon>Bacteria</taxon>
        <taxon>Bacillati</taxon>
        <taxon>Actinomycetota</taxon>
        <taxon>Actinomycetes</taxon>
        <taxon>Pseudonocardiales</taxon>
        <taxon>Pseudonocardiaceae</taxon>
    </lineage>
</organism>
<feature type="domain" description="HTH tetR-type" evidence="3">
    <location>
        <begin position="2"/>
        <end position="62"/>
    </location>
</feature>
<dbReference type="OrthoDB" id="7506349at2"/>
<reference evidence="4 5" key="1">
    <citation type="submission" date="2019-03" db="EMBL/GenBank/DDBJ databases">
        <title>Genomic Encyclopedia of Archaeal and Bacterial Type Strains, Phase II (KMG-II): from individual species to whole genera.</title>
        <authorList>
            <person name="Goeker M."/>
        </authorList>
    </citation>
    <scope>NUCLEOTIDE SEQUENCE [LARGE SCALE GENOMIC DNA]</scope>
    <source>
        <strain evidence="4 5">DSM 45499</strain>
    </source>
</reference>
<dbReference type="Pfam" id="PF00440">
    <property type="entry name" value="TetR_N"/>
    <property type="match status" value="1"/>
</dbReference>
<sequence length="188" mass="20574">MTDRRTVIADAAISTIAREGMRGFTHRAVDRTAGLAEGSTSYYFRTREALMFAALARMAELDTVDIGDVPDLGGAVDTDTLGDLLAAVVWRWLTDGRERALARYELTLESTRRPALRARLMSHSATFRLMTEETIAAAGATEPKRRARTMVAHLDGLLLHQLTQVGVGELSEAELRAACRDLLVMALA</sequence>